<sequence>MKLVFIERSVVHGCPPGWTRFQTRCFIFQNVQKAAADAEPNTRTLQTPTLCLFLSVTSLWEVKGFLNLNLNIHHIFNSVFRKQSICLSLGGNLASIHNRTENTFLSELVRTACGSYSSTWVGGHDGVKEGQWMWTDGSKFDYQTWGQGEPNNLGEEDCLHIYFTAEYWNDRRCDLTLPFICAKDLGTVKIIHVVQVENCGNN</sequence>
<dbReference type="OrthoDB" id="441660at2759"/>
<dbReference type="Proteomes" id="UP000515145">
    <property type="component" value="Unplaced"/>
</dbReference>
<protein>
    <submittedName>
        <fullName evidence="4">Galactose-specific lectin nattectin-like</fullName>
    </submittedName>
</protein>
<dbReference type="InParanoid" id="A0A6P7HFV9"/>
<name>A0A6P7HFV9_9TELE</name>
<dbReference type="CDD" id="cd00037">
    <property type="entry name" value="CLECT"/>
    <property type="match status" value="1"/>
</dbReference>
<dbReference type="FunCoup" id="A0A6P7HFV9">
    <property type="interactions" value="795"/>
</dbReference>
<gene>
    <name evidence="4" type="primary">LOC114430559</name>
</gene>
<proteinExistence type="predicted"/>
<dbReference type="RefSeq" id="XP_028254435.1">
    <property type="nucleotide sequence ID" value="XM_028398634.1"/>
</dbReference>
<dbReference type="Pfam" id="PF00059">
    <property type="entry name" value="Lectin_C"/>
    <property type="match status" value="1"/>
</dbReference>
<dbReference type="PROSITE" id="PS00615">
    <property type="entry name" value="C_TYPE_LECTIN_1"/>
    <property type="match status" value="1"/>
</dbReference>
<dbReference type="InterPro" id="IPR016187">
    <property type="entry name" value="CTDL_fold"/>
</dbReference>
<organism evidence="3 4">
    <name type="scientific">Parambassis ranga</name>
    <name type="common">Indian glassy fish</name>
    <dbReference type="NCBI Taxonomy" id="210632"/>
    <lineage>
        <taxon>Eukaryota</taxon>
        <taxon>Metazoa</taxon>
        <taxon>Chordata</taxon>
        <taxon>Craniata</taxon>
        <taxon>Vertebrata</taxon>
        <taxon>Euteleostomi</taxon>
        <taxon>Actinopterygii</taxon>
        <taxon>Neopterygii</taxon>
        <taxon>Teleostei</taxon>
        <taxon>Neoteleostei</taxon>
        <taxon>Acanthomorphata</taxon>
        <taxon>Ovalentaria</taxon>
        <taxon>Ambassidae</taxon>
        <taxon>Parambassis</taxon>
    </lineage>
</organism>
<evidence type="ECO:0000256" key="1">
    <source>
        <dbReference type="ARBA" id="ARBA00023157"/>
    </source>
</evidence>
<reference evidence="4" key="1">
    <citation type="submission" date="2025-08" db="UniProtKB">
        <authorList>
            <consortium name="RefSeq"/>
        </authorList>
    </citation>
    <scope>IDENTIFICATION</scope>
</reference>
<dbReference type="GeneID" id="114430559"/>
<dbReference type="SMART" id="SM00034">
    <property type="entry name" value="CLECT"/>
    <property type="match status" value="1"/>
</dbReference>
<dbReference type="InterPro" id="IPR016186">
    <property type="entry name" value="C-type_lectin-like/link_sf"/>
</dbReference>
<dbReference type="PROSITE" id="PS50041">
    <property type="entry name" value="C_TYPE_LECTIN_2"/>
    <property type="match status" value="1"/>
</dbReference>
<accession>A0A6P7HFV9</accession>
<dbReference type="PANTHER" id="PTHR22803">
    <property type="entry name" value="MANNOSE, PHOSPHOLIPASE, LECTIN RECEPTOR RELATED"/>
    <property type="match status" value="1"/>
</dbReference>
<evidence type="ECO:0000313" key="4">
    <source>
        <dbReference type="RefSeq" id="XP_028254435.1"/>
    </source>
</evidence>
<dbReference type="Gene3D" id="3.10.100.10">
    <property type="entry name" value="Mannose-Binding Protein A, subunit A"/>
    <property type="match status" value="1"/>
</dbReference>
<keyword evidence="1" id="KW-1015">Disulfide bond</keyword>
<evidence type="ECO:0000313" key="3">
    <source>
        <dbReference type="Proteomes" id="UP000515145"/>
    </source>
</evidence>
<dbReference type="InterPro" id="IPR001304">
    <property type="entry name" value="C-type_lectin-like"/>
</dbReference>
<dbReference type="AlphaFoldDB" id="A0A6P7HFV9"/>
<keyword evidence="3" id="KW-1185">Reference proteome</keyword>
<feature type="domain" description="C-type lectin" evidence="2">
    <location>
        <begin position="86"/>
        <end position="182"/>
    </location>
</feature>
<dbReference type="InterPro" id="IPR050111">
    <property type="entry name" value="C-type_lectin/snaclec_domain"/>
</dbReference>
<dbReference type="SUPFAM" id="SSF56436">
    <property type="entry name" value="C-type lectin-like"/>
    <property type="match status" value="1"/>
</dbReference>
<dbReference type="InterPro" id="IPR018378">
    <property type="entry name" value="C-type_lectin_CS"/>
</dbReference>
<evidence type="ECO:0000259" key="2">
    <source>
        <dbReference type="PROSITE" id="PS50041"/>
    </source>
</evidence>